<dbReference type="InterPro" id="IPR039524">
    <property type="entry name" value="PIGO/GPI13"/>
</dbReference>
<dbReference type="Pfam" id="PF01663">
    <property type="entry name" value="Phosphodiest"/>
    <property type="match status" value="1"/>
</dbReference>
<dbReference type="PANTHER" id="PTHR23071">
    <property type="entry name" value="PHOSPHATIDYLINOSITOL GLYCAN"/>
    <property type="match status" value="1"/>
</dbReference>
<comment type="caution">
    <text evidence="2">The sequence shown here is derived from an EMBL/GenBank/DDBJ whole genome shotgun (WGS) entry which is preliminary data.</text>
</comment>
<feature type="transmembrane region" description="Helical" evidence="1">
    <location>
        <begin position="468"/>
        <end position="487"/>
    </location>
</feature>
<keyword evidence="1" id="KW-1133">Transmembrane helix</keyword>
<protein>
    <recommendedName>
        <fullName evidence="4">GPI ethanolamine phosphate transferase 3</fullName>
    </recommendedName>
</protein>
<reference evidence="2" key="1">
    <citation type="submission" date="2019-06" db="EMBL/GenBank/DDBJ databases">
        <authorList>
            <person name="Zheng W."/>
        </authorList>
    </citation>
    <scope>NUCLEOTIDE SEQUENCE</scope>
    <source>
        <strain evidence="2">QDHG01</strain>
    </source>
</reference>
<dbReference type="InterPro" id="IPR002591">
    <property type="entry name" value="Phosphodiest/P_Trfase"/>
</dbReference>
<keyword evidence="1" id="KW-0812">Transmembrane</keyword>
<sequence>MPTEQLERQWQFKWMTFKDRPQFRFALSLLILFLVAENYFSKSIFLSKRIIKQKSESFSHEYYQNSTVPPKKLIMLMVDALREDFVEMDDLLVPNQRIFHKDSFYTHRRLQLFNNLLREQPHNTILIPMLVQMPTVTMIRIQGTMTGALNSYIEIKDNFQSKLIEEDSILYQLNNRGYPRKYPTSDQSEGGEYIVFAGDFIWEDQFGPYFNRSYFHSSFNVRDLDSHDLKTTYDLMNIMNDKNFTLLLGHIIGVDHGGHSGGANNLQIERKLYEAEQLIQNIINLMDNDTVLMVYGDHGMGNGGHHGGSTLLELSSAFFAYTKGGFPVKTASQEVKEHFDSLQASFKQLDIPSIATAILDLPIPFSNVGTLNPYLYTSLNINQLHQRMIKQVEQVALYVKVYCAESKDYWCSEKIIEMDESMEAFKSKYDDFQSDTERAEQIAKMHTYLNGEYQTFAEQWIYFSPAKMSFSIAIIVILLLEVVLNLLNEETTQIYSFKLLMLRGALFIPIIATQNSYNYFTLTSTTVYLITSLYIIYQAQKLKLFGQFVGKFKAMLIQTSLTIPTLITVFGIIIQSYSCYEDYMTQEFDTACEAIMVAIFISLWIVQQRSVRYSFTFVLSFSQIVICLKLAYFFDQDFSLNFKLKEPFKGWKETLQSTQMASKLSAFSIMFVS</sequence>
<keyword evidence="3" id="KW-1185">Reference proteome</keyword>
<feature type="transmembrane region" description="Helical" evidence="1">
    <location>
        <begin position="494"/>
        <end position="511"/>
    </location>
</feature>
<evidence type="ECO:0008006" key="4">
    <source>
        <dbReference type="Google" id="ProtNLM"/>
    </source>
</evidence>
<feature type="transmembrane region" description="Helical" evidence="1">
    <location>
        <begin position="21"/>
        <end position="40"/>
    </location>
</feature>
<name>A0A8J8P2L9_HALGN</name>
<dbReference type="EMBL" id="RRYP01002714">
    <property type="protein sequence ID" value="TNV84491.1"/>
    <property type="molecule type" value="Genomic_DNA"/>
</dbReference>
<dbReference type="GO" id="GO:0005789">
    <property type="term" value="C:endoplasmic reticulum membrane"/>
    <property type="evidence" value="ECO:0007669"/>
    <property type="project" value="TreeGrafter"/>
</dbReference>
<dbReference type="PANTHER" id="PTHR23071:SF1">
    <property type="entry name" value="GPI ETHANOLAMINE PHOSPHATE TRANSFERASE 3"/>
    <property type="match status" value="1"/>
</dbReference>
<proteinExistence type="predicted"/>
<dbReference type="Gene3D" id="3.40.720.10">
    <property type="entry name" value="Alkaline Phosphatase, subunit A"/>
    <property type="match status" value="1"/>
</dbReference>
<dbReference type="Proteomes" id="UP000785679">
    <property type="component" value="Unassembled WGS sequence"/>
</dbReference>
<gene>
    <name evidence="2" type="ORF">FGO68_gene11512</name>
</gene>
<evidence type="ECO:0000313" key="3">
    <source>
        <dbReference type="Proteomes" id="UP000785679"/>
    </source>
</evidence>
<dbReference type="SUPFAM" id="SSF53649">
    <property type="entry name" value="Alkaline phosphatase-like"/>
    <property type="match status" value="1"/>
</dbReference>
<evidence type="ECO:0000256" key="1">
    <source>
        <dbReference type="SAM" id="Phobius"/>
    </source>
</evidence>
<dbReference type="AlphaFoldDB" id="A0A8J8P2L9"/>
<feature type="transmembrane region" description="Helical" evidence="1">
    <location>
        <begin position="556"/>
        <end position="576"/>
    </location>
</feature>
<feature type="transmembrane region" description="Helical" evidence="1">
    <location>
        <begin position="517"/>
        <end position="536"/>
    </location>
</feature>
<accession>A0A8J8P2L9</accession>
<feature type="transmembrane region" description="Helical" evidence="1">
    <location>
        <begin position="588"/>
        <end position="606"/>
    </location>
</feature>
<evidence type="ECO:0000313" key="2">
    <source>
        <dbReference type="EMBL" id="TNV84491.1"/>
    </source>
</evidence>
<dbReference type="OrthoDB" id="272139at2759"/>
<dbReference type="GO" id="GO:0006506">
    <property type="term" value="P:GPI anchor biosynthetic process"/>
    <property type="evidence" value="ECO:0007669"/>
    <property type="project" value="InterPro"/>
</dbReference>
<keyword evidence="1" id="KW-0472">Membrane</keyword>
<feature type="transmembrane region" description="Helical" evidence="1">
    <location>
        <begin position="613"/>
        <end position="634"/>
    </location>
</feature>
<dbReference type="InterPro" id="IPR017850">
    <property type="entry name" value="Alkaline_phosphatase_core_sf"/>
</dbReference>
<organism evidence="2 3">
    <name type="scientific">Halteria grandinella</name>
    <dbReference type="NCBI Taxonomy" id="5974"/>
    <lineage>
        <taxon>Eukaryota</taxon>
        <taxon>Sar</taxon>
        <taxon>Alveolata</taxon>
        <taxon>Ciliophora</taxon>
        <taxon>Intramacronucleata</taxon>
        <taxon>Spirotrichea</taxon>
        <taxon>Stichotrichia</taxon>
        <taxon>Sporadotrichida</taxon>
        <taxon>Halteriidae</taxon>
        <taxon>Halteria</taxon>
    </lineage>
</organism>
<dbReference type="GO" id="GO:0051377">
    <property type="term" value="F:mannose-ethanolamine phosphotransferase activity"/>
    <property type="evidence" value="ECO:0007669"/>
    <property type="project" value="TreeGrafter"/>
</dbReference>